<dbReference type="Proteomes" id="UP000004315">
    <property type="component" value="Unassembled WGS sequence"/>
</dbReference>
<dbReference type="HOGENOM" id="CLU_096411_6_1_9"/>
<dbReference type="AlphaFoldDB" id="B7C9J7"/>
<dbReference type="EMBL" id="ABYT01000051">
    <property type="protein sequence ID" value="EEC90562.1"/>
    <property type="molecule type" value="Genomic_DNA"/>
</dbReference>
<reference evidence="1 2" key="1">
    <citation type="submission" date="2008-10" db="EMBL/GenBank/DDBJ databases">
        <authorList>
            <person name="Fulton L."/>
            <person name="Clifton S."/>
            <person name="Fulton B."/>
            <person name="Xu J."/>
            <person name="Minx P."/>
            <person name="Pepin K.H."/>
            <person name="Johnson M."/>
            <person name="Bhonagiri V."/>
            <person name="Nash W.E."/>
            <person name="Mardis E.R."/>
            <person name="Wilson R.K."/>
        </authorList>
    </citation>
    <scope>NUCLEOTIDE SEQUENCE [LARGE SCALE GENOMIC DNA]</scope>
    <source>
        <strain evidence="1 2">DSM 3989</strain>
    </source>
</reference>
<comment type="caution">
    <text evidence="1">The sequence shown here is derived from an EMBL/GenBank/DDBJ whole genome shotgun (WGS) entry which is preliminary data.</text>
</comment>
<dbReference type="Pfam" id="PF21983">
    <property type="entry name" value="NikA-like"/>
    <property type="match status" value="1"/>
</dbReference>
<organism evidence="1 2">
    <name type="scientific">Holdemanella biformis DSM 3989</name>
    <dbReference type="NCBI Taxonomy" id="518637"/>
    <lineage>
        <taxon>Bacteria</taxon>
        <taxon>Bacillati</taxon>
        <taxon>Bacillota</taxon>
        <taxon>Erysipelotrichia</taxon>
        <taxon>Erysipelotrichales</taxon>
        <taxon>Erysipelotrichaceae</taxon>
        <taxon>Holdemanella</taxon>
    </lineage>
</organism>
<evidence type="ECO:0000313" key="1">
    <source>
        <dbReference type="EMBL" id="EEC90562.1"/>
    </source>
</evidence>
<dbReference type="STRING" id="518637.EUBIFOR_00855"/>
<keyword evidence="2" id="KW-1185">Reference proteome</keyword>
<name>B7C9J7_9FIRM</name>
<dbReference type="InterPro" id="IPR053842">
    <property type="entry name" value="NikA-like"/>
</dbReference>
<accession>B7C9J7</accession>
<evidence type="ECO:0008006" key="3">
    <source>
        <dbReference type="Google" id="ProtNLM"/>
    </source>
</evidence>
<protein>
    <recommendedName>
        <fullName evidence="3">Ribbon-helix-helix protein, CopG family</fullName>
    </recommendedName>
</protein>
<reference evidence="1 2" key="2">
    <citation type="submission" date="2008-11" db="EMBL/GenBank/DDBJ databases">
        <title>Draft genome sequence of Eubacterium biforme (DSM 3989).</title>
        <authorList>
            <person name="Sudarsanam P."/>
            <person name="Ley R."/>
            <person name="Guruge J."/>
            <person name="Turnbaugh P.J."/>
            <person name="Mahowald M."/>
            <person name="Liep D."/>
            <person name="Gordon J."/>
        </authorList>
    </citation>
    <scope>NUCLEOTIDE SEQUENCE [LARGE SCALE GENOMIC DNA]</scope>
    <source>
        <strain evidence="1 2">DSM 3989</strain>
    </source>
</reference>
<evidence type="ECO:0000313" key="2">
    <source>
        <dbReference type="Proteomes" id="UP000004315"/>
    </source>
</evidence>
<proteinExistence type="predicted"/>
<dbReference type="RefSeq" id="WP_003864660.1">
    <property type="nucleotide sequence ID" value="NZ_DS996841.1"/>
</dbReference>
<gene>
    <name evidence="1" type="ORF">EUBIFOR_00855</name>
</gene>
<sequence length="121" mass="14361">MKTKSKKKEIKVRLTNNDLDHLNNLVKESNLSRESYLRMCINGLLPRPAPTKEFIEVIEILREIAENMNQIAISVYTQNAMDKSFYMENYEKLQDQINEIMILIRQPINMEEVWQLPKYGQ</sequence>